<dbReference type="SUPFAM" id="SSF53649">
    <property type="entry name" value="Alkaline phosphatase-like"/>
    <property type="match status" value="1"/>
</dbReference>
<evidence type="ECO:0000256" key="4">
    <source>
        <dbReference type="ARBA" id="ARBA00022837"/>
    </source>
</evidence>
<evidence type="ECO:0000313" key="7">
    <source>
        <dbReference type="EMBL" id="MBL0742699.1"/>
    </source>
</evidence>
<dbReference type="RefSeq" id="WP_202011211.1">
    <property type="nucleotide sequence ID" value="NZ_JAERRB010000005.1"/>
</dbReference>
<evidence type="ECO:0000313" key="8">
    <source>
        <dbReference type="Proteomes" id="UP000613030"/>
    </source>
</evidence>
<accession>A0ABS1KTJ8</accession>
<reference evidence="7 8" key="1">
    <citation type="submission" date="2021-01" db="EMBL/GenBank/DDBJ databases">
        <title>Chryseolinea sp. Jin1 Genome sequencing and assembly.</title>
        <authorList>
            <person name="Kim I."/>
        </authorList>
    </citation>
    <scope>NUCLEOTIDE SEQUENCE [LARGE SCALE GENOMIC DNA]</scope>
    <source>
        <strain evidence="7 8">Jin1</strain>
    </source>
</reference>
<dbReference type="Gene3D" id="3.30.1120.10">
    <property type="match status" value="1"/>
</dbReference>
<name>A0ABS1KTJ8_9BACT</name>
<keyword evidence="3" id="KW-0378">Hydrolase</keyword>
<evidence type="ECO:0000256" key="5">
    <source>
        <dbReference type="SAM" id="SignalP"/>
    </source>
</evidence>
<proteinExistence type="inferred from homology"/>
<comment type="caution">
    <text evidence="7">The sequence shown here is derived from an EMBL/GenBank/DDBJ whole genome shotgun (WGS) entry which is preliminary data.</text>
</comment>
<dbReference type="EMBL" id="JAERRB010000005">
    <property type="protein sequence ID" value="MBL0742699.1"/>
    <property type="molecule type" value="Genomic_DNA"/>
</dbReference>
<keyword evidence="4" id="KW-0106">Calcium</keyword>
<dbReference type="PROSITE" id="PS00523">
    <property type="entry name" value="SULFATASE_1"/>
    <property type="match status" value="1"/>
</dbReference>
<keyword evidence="5" id="KW-0732">Signal</keyword>
<evidence type="ECO:0000256" key="1">
    <source>
        <dbReference type="ARBA" id="ARBA00008779"/>
    </source>
</evidence>
<dbReference type="Gene3D" id="3.40.720.10">
    <property type="entry name" value="Alkaline Phosphatase, subunit A"/>
    <property type="match status" value="1"/>
</dbReference>
<sequence>MKHFVITIFAVTFFCAATFAQKATKPNIILIMVDDMGYSDIGSYGSEIKTPNLDKLAAEGTRFREFYNNSICAPTRASLLTGQYPHRAGMGYFDVNLGLPAYQGYLNKESLTLAEVLRQNGYSTLMSGKSHLGKDSLAWPNQRGFDRFYGFIPGASDFFDIGEYGKAAPVVLVKNNKKEKLKPGEYLTDKITDNALEFLTEQSKTTKPFFLYLAFNAPHWPLQALPEDIAKYKGVYDIGWDSLRQQRIARQKELGILPAGQRVATHDPEVPRWDYLTFDQKQYWKAKMEVYAAMLDRVDQSIGRLLSTLKQLKKDDNTLIIFISDNGAQGGYAGNARKPSRNSGPVGTPGSYDYQEQNWAYLSNTPFRQYKNNMHEGGISSPFIAWFPKEIKGGAIVKGTGHLIDIAPTFYDLAGAKYVSAQKITPHPLVGKSLLPVLRGQTQEVVRGEPLFWERAGNRAVRKGKWKIVSTYPSFTWELYDLDTDRGETTDVAAKFPLVVDELSKDYFQWAERTDVVPYDKIKPTQPMTIPGQK</sequence>
<dbReference type="InterPro" id="IPR024607">
    <property type="entry name" value="Sulfatase_CS"/>
</dbReference>
<dbReference type="PANTHER" id="PTHR42693:SF53">
    <property type="entry name" value="ENDO-4-O-SULFATASE"/>
    <property type="match status" value="1"/>
</dbReference>
<feature type="signal peptide" evidence="5">
    <location>
        <begin position="1"/>
        <end position="22"/>
    </location>
</feature>
<feature type="chain" id="PRO_5046861423" evidence="5">
    <location>
        <begin position="23"/>
        <end position="534"/>
    </location>
</feature>
<dbReference type="InterPro" id="IPR000917">
    <property type="entry name" value="Sulfatase_N"/>
</dbReference>
<evidence type="ECO:0000256" key="2">
    <source>
        <dbReference type="ARBA" id="ARBA00022723"/>
    </source>
</evidence>
<dbReference type="PANTHER" id="PTHR42693">
    <property type="entry name" value="ARYLSULFATASE FAMILY MEMBER"/>
    <property type="match status" value="1"/>
</dbReference>
<dbReference type="InterPro" id="IPR050738">
    <property type="entry name" value="Sulfatase"/>
</dbReference>
<keyword evidence="8" id="KW-1185">Reference proteome</keyword>
<organism evidence="7 8">
    <name type="scientific">Chryseolinea lacunae</name>
    <dbReference type="NCBI Taxonomy" id="2801331"/>
    <lineage>
        <taxon>Bacteria</taxon>
        <taxon>Pseudomonadati</taxon>
        <taxon>Bacteroidota</taxon>
        <taxon>Cytophagia</taxon>
        <taxon>Cytophagales</taxon>
        <taxon>Fulvivirgaceae</taxon>
        <taxon>Chryseolinea</taxon>
    </lineage>
</organism>
<gene>
    <name evidence="7" type="ORF">JI741_15845</name>
</gene>
<dbReference type="Proteomes" id="UP000613030">
    <property type="component" value="Unassembled WGS sequence"/>
</dbReference>
<evidence type="ECO:0000256" key="3">
    <source>
        <dbReference type="ARBA" id="ARBA00022801"/>
    </source>
</evidence>
<keyword evidence="2" id="KW-0479">Metal-binding</keyword>
<dbReference type="InterPro" id="IPR017850">
    <property type="entry name" value="Alkaline_phosphatase_core_sf"/>
</dbReference>
<protein>
    <submittedName>
        <fullName evidence="7">Arylsulfatase</fullName>
    </submittedName>
</protein>
<dbReference type="CDD" id="cd16025">
    <property type="entry name" value="PAS_like"/>
    <property type="match status" value="1"/>
</dbReference>
<dbReference type="Pfam" id="PF00884">
    <property type="entry name" value="Sulfatase"/>
    <property type="match status" value="1"/>
</dbReference>
<feature type="domain" description="Sulfatase N-terminal" evidence="6">
    <location>
        <begin position="26"/>
        <end position="416"/>
    </location>
</feature>
<evidence type="ECO:0000259" key="6">
    <source>
        <dbReference type="Pfam" id="PF00884"/>
    </source>
</evidence>
<comment type="similarity">
    <text evidence="1">Belongs to the sulfatase family.</text>
</comment>